<keyword evidence="4" id="KW-1185">Reference proteome</keyword>
<proteinExistence type="predicted"/>
<keyword evidence="1" id="KW-0472">Membrane</keyword>
<accession>A0ABP7Q7S4</accession>
<sequence>MKEIFIIILLFLTKQAFAQPLTSTPAGCAITINLEYRVYQITAASYMSKPTYTGTGGVRYTTWTTSAGVGVDKTRLTCLTLNTGAANTCYVKTGTGTTAADYTSGVATTFTVNSGTAYNESGIGTCRNVPLDSFALFLVFLLGFTGFTYVHRHERKISY</sequence>
<dbReference type="EMBL" id="BAABAK010000016">
    <property type="protein sequence ID" value="GAA3976488.1"/>
    <property type="molecule type" value="Genomic_DNA"/>
</dbReference>
<feature type="signal peptide" evidence="2">
    <location>
        <begin position="1"/>
        <end position="18"/>
    </location>
</feature>
<reference evidence="4" key="1">
    <citation type="journal article" date="2019" name="Int. J. Syst. Evol. Microbiol.">
        <title>The Global Catalogue of Microorganisms (GCM) 10K type strain sequencing project: providing services to taxonomists for standard genome sequencing and annotation.</title>
        <authorList>
            <consortium name="The Broad Institute Genomics Platform"/>
            <consortium name="The Broad Institute Genome Sequencing Center for Infectious Disease"/>
            <person name="Wu L."/>
            <person name="Ma J."/>
        </authorList>
    </citation>
    <scope>NUCLEOTIDE SEQUENCE [LARGE SCALE GENOMIC DNA]</scope>
    <source>
        <strain evidence="4">JCM 17338</strain>
    </source>
</reference>
<gene>
    <name evidence="3" type="ORF">GCM10022246_31030</name>
</gene>
<evidence type="ECO:0000256" key="2">
    <source>
        <dbReference type="SAM" id="SignalP"/>
    </source>
</evidence>
<dbReference type="Proteomes" id="UP001501081">
    <property type="component" value="Unassembled WGS sequence"/>
</dbReference>
<protein>
    <recommendedName>
        <fullName evidence="5">IPTL-CTERM protein sorting domain-containing protein</fullName>
    </recommendedName>
</protein>
<feature type="chain" id="PRO_5045549071" description="IPTL-CTERM protein sorting domain-containing protein" evidence="2">
    <location>
        <begin position="19"/>
        <end position="159"/>
    </location>
</feature>
<evidence type="ECO:0000313" key="4">
    <source>
        <dbReference type="Proteomes" id="UP001501081"/>
    </source>
</evidence>
<feature type="transmembrane region" description="Helical" evidence="1">
    <location>
        <begin position="133"/>
        <end position="150"/>
    </location>
</feature>
<evidence type="ECO:0000256" key="1">
    <source>
        <dbReference type="SAM" id="Phobius"/>
    </source>
</evidence>
<keyword evidence="2" id="KW-0732">Signal</keyword>
<keyword evidence="1" id="KW-1133">Transmembrane helix</keyword>
<evidence type="ECO:0000313" key="3">
    <source>
        <dbReference type="EMBL" id="GAA3976488.1"/>
    </source>
</evidence>
<dbReference type="RefSeq" id="WP_344768498.1">
    <property type="nucleotide sequence ID" value="NZ_BAABAK010000016.1"/>
</dbReference>
<keyword evidence="1" id="KW-0812">Transmembrane</keyword>
<evidence type="ECO:0008006" key="5">
    <source>
        <dbReference type="Google" id="ProtNLM"/>
    </source>
</evidence>
<name>A0ABP7Q7S4_9SPHI</name>
<comment type="caution">
    <text evidence="3">The sequence shown here is derived from an EMBL/GenBank/DDBJ whole genome shotgun (WGS) entry which is preliminary data.</text>
</comment>
<organism evidence="3 4">
    <name type="scientific">Pedobacter ginsengiterrae</name>
    <dbReference type="NCBI Taxonomy" id="871696"/>
    <lineage>
        <taxon>Bacteria</taxon>
        <taxon>Pseudomonadati</taxon>
        <taxon>Bacteroidota</taxon>
        <taxon>Sphingobacteriia</taxon>
        <taxon>Sphingobacteriales</taxon>
        <taxon>Sphingobacteriaceae</taxon>
        <taxon>Pedobacter</taxon>
    </lineage>
</organism>